<feature type="binding site" evidence="3">
    <location>
        <position position="73"/>
    </location>
    <ligand>
        <name>substrate</name>
    </ligand>
</feature>
<reference evidence="4 5" key="1">
    <citation type="submission" date="2007-01" db="EMBL/GenBank/DDBJ databases">
        <authorList>
            <person name="Haygood M."/>
            <person name="Podell S."/>
            <person name="Anderson C."/>
            <person name="Hopkinson B."/>
            <person name="Roe K."/>
            <person name="Barbeau K."/>
            <person name="Gaasterland T."/>
            <person name="Ferriera S."/>
            <person name="Johnson J."/>
            <person name="Kravitz S."/>
            <person name="Beeson K."/>
            <person name="Sutton G."/>
            <person name="Rogers Y.-H."/>
            <person name="Friedman R."/>
            <person name="Frazier M."/>
            <person name="Venter J.C."/>
        </authorList>
    </citation>
    <scope>NUCLEOTIDE SEQUENCE [LARGE SCALE GENOMIC DNA]</scope>
    <source>
        <strain evidence="4 5">ATCC 23134</strain>
    </source>
</reference>
<accession>A1ZZB2</accession>
<name>A1ZZB2_MICM2</name>
<sequence length="222" mass="25282">MKKQKKLIIVGNTTNARLAHWYFSHDSSYEVVAFSVHEAYIQTNVWQGLPVVPYEQLEQLYPPDHFDAFVAIGYKKMNQIREQMYTQTKAKGYFLPNYISSRCTFLTEAPIGDNNLILEDNTVQPFVHIGNNNVLWSGNHIGHDTVLHHHITLTSQVVVSGYCTIHNNCFLGVNATIHNEVTLAKATLVGAGAIIRKNTRKKEVYLPAKTILWHKKSDELDF</sequence>
<dbReference type="SUPFAM" id="SSF51161">
    <property type="entry name" value="Trimeric LpxA-like enzymes"/>
    <property type="match status" value="1"/>
</dbReference>
<dbReference type="eggNOG" id="COG0110">
    <property type="taxonomic scope" value="Bacteria"/>
</dbReference>
<dbReference type="CDD" id="cd03360">
    <property type="entry name" value="LbH_AT_putative"/>
    <property type="match status" value="1"/>
</dbReference>
<dbReference type="InterPro" id="IPR011004">
    <property type="entry name" value="Trimer_LpxA-like_sf"/>
</dbReference>
<organism evidence="4 5">
    <name type="scientific">Microscilla marina ATCC 23134</name>
    <dbReference type="NCBI Taxonomy" id="313606"/>
    <lineage>
        <taxon>Bacteria</taxon>
        <taxon>Pseudomonadati</taxon>
        <taxon>Bacteroidota</taxon>
        <taxon>Cytophagia</taxon>
        <taxon>Cytophagales</taxon>
        <taxon>Microscillaceae</taxon>
        <taxon>Microscilla</taxon>
    </lineage>
</organism>
<dbReference type="GO" id="GO:0016740">
    <property type="term" value="F:transferase activity"/>
    <property type="evidence" value="ECO:0007669"/>
    <property type="project" value="UniProtKB-KW"/>
</dbReference>
<dbReference type="EMBL" id="AAWS01000075">
    <property type="protein sequence ID" value="EAY24264.1"/>
    <property type="molecule type" value="Genomic_DNA"/>
</dbReference>
<dbReference type="AlphaFoldDB" id="A1ZZB2"/>
<comment type="caution">
    <text evidence="4">The sequence shown here is derived from an EMBL/GenBank/DDBJ whole genome shotgun (WGS) entry which is preliminary data.</text>
</comment>
<dbReference type="InterPro" id="IPR050179">
    <property type="entry name" value="Trans_hexapeptide_repeat"/>
</dbReference>
<protein>
    <submittedName>
        <fullName evidence="4">Transferase hexapeptide repeat</fullName>
    </submittedName>
</protein>
<evidence type="ECO:0000256" key="1">
    <source>
        <dbReference type="ARBA" id="ARBA00007274"/>
    </source>
</evidence>
<evidence type="ECO:0000313" key="5">
    <source>
        <dbReference type="Proteomes" id="UP000004095"/>
    </source>
</evidence>
<dbReference type="InterPro" id="IPR020019">
    <property type="entry name" value="AcTrfase_PglD-like"/>
</dbReference>
<dbReference type="PANTHER" id="PTHR43300:SF4">
    <property type="entry name" value="ACYL-[ACYL-CARRIER-PROTEIN]--UDP-N-ACETYLGLUCOSAMINE O-ACYLTRANSFERASE"/>
    <property type="match status" value="1"/>
</dbReference>
<keyword evidence="5" id="KW-1185">Reference proteome</keyword>
<dbReference type="RefSeq" id="WP_002705134.1">
    <property type="nucleotide sequence ID" value="NZ_AAWS01000075.1"/>
</dbReference>
<dbReference type="OrthoDB" id="1115300at2"/>
<proteinExistence type="inferred from homology"/>
<evidence type="ECO:0000256" key="3">
    <source>
        <dbReference type="PIRSR" id="PIRSR620019-2"/>
    </source>
</evidence>
<dbReference type="Gene3D" id="3.40.50.20">
    <property type="match status" value="1"/>
</dbReference>
<dbReference type="Gene3D" id="2.160.10.10">
    <property type="entry name" value="Hexapeptide repeat proteins"/>
    <property type="match status" value="1"/>
</dbReference>
<evidence type="ECO:0000256" key="2">
    <source>
        <dbReference type="PIRSR" id="PIRSR620019-1"/>
    </source>
</evidence>
<keyword evidence="4" id="KW-0808">Transferase</keyword>
<dbReference type="PANTHER" id="PTHR43300">
    <property type="entry name" value="ACETYLTRANSFERASE"/>
    <property type="match status" value="1"/>
</dbReference>
<comment type="similarity">
    <text evidence="1">Belongs to the transferase hexapeptide repeat family.</text>
</comment>
<gene>
    <name evidence="4" type="ORF">M23134_03650</name>
</gene>
<feature type="active site" description="Proton acceptor" evidence="2">
    <location>
        <position position="143"/>
    </location>
</feature>
<feature type="site" description="Increases basicity of active site His" evidence="2">
    <location>
        <position position="144"/>
    </location>
</feature>
<dbReference type="Proteomes" id="UP000004095">
    <property type="component" value="Unassembled WGS sequence"/>
</dbReference>
<evidence type="ECO:0000313" key="4">
    <source>
        <dbReference type="EMBL" id="EAY24264.1"/>
    </source>
</evidence>